<reference evidence="3 4" key="1">
    <citation type="submission" date="2019-02" db="EMBL/GenBank/DDBJ databases">
        <title>Deep-cultivation of Planctomycetes and their phenomic and genomic characterization uncovers novel biology.</title>
        <authorList>
            <person name="Wiegand S."/>
            <person name="Jogler M."/>
            <person name="Boedeker C."/>
            <person name="Pinto D."/>
            <person name="Vollmers J."/>
            <person name="Rivas-Marin E."/>
            <person name="Kohn T."/>
            <person name="Peeters S.H."/>
            <person name="Heuer A."/>
            <person name="Rast P."/>
            <person name="Oberbeckmann S."/>
            <person name="Bunk B."/>
            <person name="Jeske O."/>
            <person name="Meyerdierks A."/>
            <person name="Storesund J.E."/>
            <person name="Kallscheuer N."/>
            <person name="Luecker S."/>
            <person name="Lage O.M."/>
            <person name="Pohl T."/>
            <person name="Merkel B.J."/>
            <person name="Hornburger P."/>
            <person name="Mueller R.-W."/>
            <person name="Bruemmer F."/>
            <person name="Labrenz M."/>
            <person name="Spormann A.M."/>
            <person name="Op den Camp H."/>
            <person name="Overmann J."/>
            <person name="Amann R."/>
            <person name="Jetten M.S.M."/>
            <person name="Mascher T."/>
            <person name="Medema M.H."/>
            <person name="Devos D.P."/>
            <person name="Kaster A.-K."/>
            <person name="Ovreas L."/>
            <person name="Rohde M."/>
            <person name="Galperin M.Y."/>
            <person name="Jogler C."/>
        </authorList>
    </citation>
    <scope>NUCLEOTIDE SEQUENCE [LARGE SCALE GENOMIC DNA]</scope>
    <source>
        <strain evidence="3 4">CA12</strain>
    </source>
</reference>
<evidence type="ECO:0000313" key="3">
    <source>
        <dbReference type="EMBL" id="QDT14573.1"/>
    </source>
</evidence>
<dbReference type="Proteomes" id="UP000318741">
    <property type="component" value="Chromosome"/>
</dbReference>
<protein>
    <submittedName>
        <fullName evidence="3">FG-GAP repeat protein</fullName>
    </submittedName>
</protein>
<organism evidence="3 4">
    <name type="scientific">Alienimonas californiensis</name>
    <dbReference type="NCBI Taxonomy" id="2527989"/>
    <lineage>
        <taxon>Bacteria</taxon>
        <taxon>Pseudomonadati</taxon>
        <taxon>Planctomycetota</taxon>
        <taxon>Planctomycetia</taxon>
        <taxon>Planctomycetales</taxon>
        <taxon>Planctomycetaceae</taxon>
        <taxon>Alienimonas</taxon>
    </lineage>
</organism>
<evidence type="ECO:0000313" key="4">
    <source>
        <dbReference type="Proteomes" id="UP000318741"/>
    </source>
</evidence>
<dbReference type="KEGG" id="acaf:CA12_06480"/>
<feature type="signal peptide" evidence="2">
    <location>
        <begin position="1"/>
        <end position="21"/>
    </location>
</feature>
<name>A0A517P5C0_9PLAN</name>
<dbReference type="EMBL" id="CP036265">
    <property type="protein sequence ID" value="QDT14573.1"/>
    <property type="molecule type" value="Genomic_DNA"/>
</dbReference>
<proteinExistence type="predicted"/>
<keyword evidence="4" id="KW-1185">Reference proteome</keyword>
<sequence precursor="true">MPVPLAAPLAVLLLTAPAADAPPESAAAPSVGWSTRHLTDTFYAEGGTAADVDQDGHVDVIVGPMVYFGPDWTKHRQIHAGQPVSPTGYSEEFLTFAADLTDDGYPDVISIGFPGKAALWHENPGKAGGNDEAHGRDWRNDGQWKTHLLTPVVDNESPGFADVVGDETPEVIGQRDMMYGYFTAPEDPRRPWAFHPISQPKQGLQRYTHGLGVGDVDGDGRQDFLTKDGWLRQPENLEGDPLWEEHPHPFAGEAAQLYAFDVDGDGDNDVVASRHAHGYGLDWFEQTKGDAGQVEWTKHEIMGDDQNNAAADADGEPVLFSQLHALAVADMNGDGLTDLVTGKRFWAHGPKGDKDPGGDPVLYWFELTRPSGSAKSGEAKFVPHRIDANSGVGTQVHVADVNGDGKPDVVVGNKRGAFVSVQP</sequence>
<dbReference type="InterPro" id="IPR013517">
    <property type="entry name" value="FG-GAP"/>
</dbReference>
<evidence type="ECO:0000256" key="2">
    <source>
        <dbReference type="SAM" id="SignalP"/>
    </source>
</evidence>
<dbReference type="Pfam" id="PF01839">
    <property type="entry name" value="FG-GAP"/>
    <property type="match status" value="2"/>
</dbReference>
<gene>
    <name evidence="3" type="ORF">CA12_06480</name>
</gene>
<evidence type="ECO:0000256" key="1">
    <source>
        <dbReference type="ARBA" id="ARBA00022729"/>
    </source>
</evidence>
<dbReference type="PANTHER" id="PTHR44103:SF1">
    <property type="entry name" value="PROPROTEIN CONVERTASE P"/>
    <property type="match status" value="1"/>
</dbReference>
<feature type="chain" id="PRO_5022087658" evidence="2">
    <location>
        <begin position="22"/>
        <end position="423"/>
    </location>
</feature>
<keyword evidence="1 2" id="KW-0732">Signal</keyword>
<accession>A0A517P5C0</accession>
<dbReference type="SUPFAM" id="SSF69318">
    <property type="entry name" value="Integrin alpha N-terminal domain"/>
    <property type="match status" value="1"/>
</dbReference>
<dbReference type="InterPro" id="IPR028994">
    <property type="entry name" value="Integrin_alpha_N"/>
</dbReference>
<dbReference type="RefSeq" id="WP_207622125.1">
    <property type="nucleotide sequence ID" value="NZ_CP036265.1"/>
</dbReference>
<dbReference type="Gene3D" id="2.130.10.130">
    <property type="entry name" value="Integrin alpha, N-terminal"/>
    <property type="match status" value="1"/>
</dbReference>
<dbReference type="AlphaFoldDB" id="A0A517P5C0"/>
<dbReference type="PANTHER" id="PTHR44103">
    <property type="entry name" value="PROPROTEIN CONVERTASE P"/>
    <property type="match status" value="1"/>
</dbReference>